<gene>
    <name evidence="2" type="ORF">MCHLO_13328</name>
</gene>
<feature type="compositionally biased region" description="Basic and acidic residues" evidence="1">
    <location>
        <begin position="558"/>
        <end position="573"/>
    </location>
</feature>
<name>A0ABQ0M021_MYCCL</name>
<dbReference type="Proteomes" id="UP000815677">
    <property type="component" value="Unassembled WGS sequence"/>
</dbReference>
<sequence>MLSSWCLESIRSLKFLSLDHDDDLVEHLYSSPSVGRHPPTARTLSTIPGSPSTPPTHYHGLAPNARTKHCGLGDSGVDGSLQAEFGGTVVSASEMVSWLGLDGGEPPGSVSEWLEIAGASRAHWEQRYPSSRKGILARGQLPPIPPISTMACAYQRRETAHVQPETTTIHYPQPHASIFSVFGHGHRSFVSLLALLKSWEAAKRRQLSSASPTSCACRTRRRRRLISCVATNARIPSSSPPEGAAVPVFKPWTPSAIWPPLSRASRRRVYASNDSHRQCQLRLVDVFVLGVLETLQTIPRSPSSSCRRRRPSVFAYSHRRVCTIATIPRTSFSCGQSTTTNVESMHENLTRHRGFAGPALPHVYGNALPKSSSAPSPNAVLHHRRPIGAGQTARFRVRPRMTLLVDEPVRLETDCPLPEHLATTPSEASAEDGPHSRRTCLRRTRLRLSLSSTAGTILRELRSMRRGRSAGETAHPWSMHTATRNGAAFSVFGTTDDCVSKHDALRAFSAAPPGPWSAGGFVRCSVKVSSTNTHRPLACRDVSCPLVFSTMAPSAHLDGPDDHATKPVPKEGTGDLPHPQGEDNRLVVATRSCAGPNASAEDASAPIAADAALALAMTNTSNIQAIAAVIDNHHPGVAVDVSVASNGASIEFSIEPHGDDFGFEAVQHLLARAAGRDTPNMNGAVVAHAAASLAAHFTSGAGITIASVPTPTTSAQMPGCQCLAFSSSEQLARVFLQGWISIWAAEQEPGRYKGLDGLHRKQASSTRESKTMSNYNQGYYYPPGYYVPPNGQAVARVPGGNPVQGGPPAGAPNYQGHPAATAPYYGNAAYGGQGAMAGGAPNYQGYAAGYAPSGAYGNASSGGLGGHSGGAPLASAPAAPTGDNLFHCASCGRTKTPFYPGVVTQGDVCHPCYRYELRTNRQRPRELEQRRDDRVNNGGMR</sequence>
<evidence type="ECO:0000313" key="2">
    <source>
        <dbReference type="EMBL" id="GAT56703.1"/>
    </source>
</evidence>
<proteinExistence type="predicted"/>
<reference evidence="2" key="1">
    <citation type="submission" date="2014-09" db="EMBL/GenBank/DDBJ databases">
        <title>Genome sequence of the luminous mushroom Mycena chlorophos for searching fungal bioluminescence genes.</title>
        <authorList>
            <person name="Tanaka Y."/>
            <person name="Kasuga D."/>
            <person name="Oba Y."/>
            <person name="Hase S."/>
            <person name="Sato K."/>
            <person name="Oba Y."/>
            <person name="Sakakibara Y."/>
        </authorList>
    </citation>
    <scope>NUCLEOTIDE SEQUENCE</scope>
</reference>
<evidence type="ECO:0008006" key="4">
    <source>
        <dbReference type="Google" id="ProtNLM"/>
    </source>
</evidence>
<feature type="region of interest" description="Disordered" evidence="1">
    <location>
        <begin position="417"/>
        <end position="441"/>
    </location>
</feature>
<protein>
    <recommendedName>
        <fullName evidence="4">GATA-type domain-containing protein</fullName>
    </recommendedName>
</protein>
<evidence type="ECO:0000313" key="3">
    <source>
        <dbReference type="Proteomes" id="UP000815677"/>
    </source>
</evidence>
<evidence type="ECO:0000256" key="1">
    <source>
        <dbReference type="SAM" id="MobiDB-lite"/>
    </source>
</evidence>
<dbReference type="EMBL" id="DF849331">
    <property type="protein sequence ID" value="GAT56703.1"/>
    <property type="molecule type" value="Genomic_DNA"/>
</dbReference>
<accession>A0ABQ0M021</accession>
<feature type="region of interest" description="Disordered" evidence="1">
    <location>
        <begin position="555"/>
        <end position="582"/>
    </location>
</feature>
<organism evidence="2 3">
    <name type="scientific">Mycena chlorophos</name>
    <name type="common">Agaric fungus</name>
    <name type="synonym">Agaricus chlorophos</name>
    <dbReference type="NCBI Taxonomy" id="658473"/>
    <lineage>
        <taxon>Eukaryota</taxon>
        <taxon>Fungi</taxon>
        <taxon>Dikarya</taxon>
        <taxon>Basidiomycota</taxon>
        <taxon>Agaricomycotina</taxon>
        <taxon>Agaricomycetes</taxon>
        <taxon>Agaricomycetidae</taxon>
        <taxon>Agaricales</taxon>
        <taxon>Marasmiineae</taxon>
        <taxon>Mycenaceae</taxon>
        <taxon>Mycena</taxon>
    </lineage>
</organism>
<keyword evidence="3" id="KW-1185">Reference proteome</keyword>